<sequence>MYIPQFEMFECKKKPDNKQISEKLIFRENENNRFSKNTSVFCLVLVFSEMNVVLEIAEILQIQKHRRITD</sequence>
<proteinExistence type="predicted"/>
<reference evidence="1 2" key="1">
    <citation type="submission" date="2023-07" db="EMBL/GenBank/DDBJ databases">
        <title>Closed genome sequence of Methanosarcinaceae archaeon Am2.</title>
        <authorList>
            <person name="Poehlein A."/>
            <person name="Protasov E."/>
            <person name="Platt K."/>
            <person name="Reeh H."/>
            <person name="Daniel R."/>
            <person name="Brune A."/>
        </authorList>
    </citation>
    <scope>NUCLEOTIDE SEQUENCE [LARGE SCALE GENOMIC DNA]</scope>
    <source>
        <strain evidence="1 2">Am2</strain>
    </source>
</reference>
<dbReference type="Proteomes" id="UP001304970">
    <property type="component" value="Chromosome"/>
</dbReference>
<keyword evidence="2" id="KW-1185">Reference proteome</keyword>
<gene>
    <name evidence="1" type="ORF">MsAm2_15830</name>
</gene>
<dbReference type="AlphaFoldDB" id="A0AA96ZXJ7"/>
<dbReference type="EMBL" id="CP131061">
    <property type="protein sequence ID" value="WNY27771.1"/>
    <property type="molecule type" value="Genomic_DNA"/>
</dbReference>
<accession>A0AA96ZXJ7</accession>
<organism evidence="1 2">
    <name type="scientific">Methanolapillus ohkumae</name>
    <dbReference type="NCBI Taxonomy" id="3028298"/>
    <lineage>
        <taxon>Archaea</taxon>
        <taxon>Methanobacteriati</taxon>
        <taxon>Methanobacteriota</taxon>
        <taxon>Stenosarchaea group</taxon>
        <taxon>Methanomicrobia</taxon>
        <taxon>Methanosarcinales</taxon>
        <taxon>Methanosarcinaceae</taxon>
        <taxon>Methanolapillus</taxon>
    </lineage>
</organism>
<evidence type="ECO:0000313" key="2">
    <source>
        <dbReference type="Proteomes" id="UP001304970"/>
    </source>
</evidence>
<name>A0AA96ZXJ7_9EURY</name>
<evidence type="ECO:0000313" key="1">
    <source>
        <dbReference type="EMBL" id="WNY27771.1"/>
    </source>
</evidence>
<protein>
    <submittedName>
        <fullName evidence="1">Uncharacterized protein</fullName>
    </submittedName>
</protein>